<gene>
    <name evidence="1" type="ORF">MNOR_LOCUS30312</name>
</gene>
<feature type="non-terminal residue" evidence="1">
    <location>
        <position position="134"/>
    </location>
</feature>
<keyword evidence="2" id="KW-1185">Reference proteome</keyword>
<proteinExistence type="predicted"/>
<feature type="non-terminal residue" evidence="1">
    <location>
        <position position="1"/>
    </location>
</feature>
<protein>
    <submittedName>
        <fullName evidence="1">Uncharacterized protein</fullName>
    </submittedName>
</protein>
<dbReference type="EMBL" id="CAXKWB010036744">
    <property type="protein sequence ID" value="CAL4148974.1"/>
    <property type="molecule type" value="Genomic_DNA"/>
</dbReference>
<dbReference type="SUPFAM" id="SSF53850">
    <property type="entry name" value="Periplasmic binding protein-like II"/>
    <property type="match status" value="1"/>
</dbReference>
<comment type="caution">
    <text evidence="1">The sequence shown here is derived from an EMBL/GenBank/DDBJ whole genome shotgun (WGS) entry which is preliminary data.</text>
</comment>
<evidence type="ECO:0000313" key="2">
    <source>
        <dbReference type="Proteomes" id="UP001497623"/>
    </source>
</evidence>
<organism evidence="1 2">
    <name type="scientific">Meganyctiphanes norvegica</name>
    <name type="common">Northern krill</name>
    <name type="synonym">Thysanopoda norvegica</name>
    <dbReference type="NCBI Taxonomy" id="48144"/>
    <lineage>
        <taxon>Eukaryota</taxon>
        <taxon>Metazoa</taxon>
        <taxon>Ecdysozoa</taxon>
        <taxon>Arthropoda</taxon>
        <taxon>Crustacea</taxon>
        <taxon>Multicrustacea</taxon>
        <taxon>Malacostraca</taxon>
        <taxon>Eumalacostraca</taxon>
        <taxon>Eucarida</taxon>
        <taxon>Euphausiacea</taxon>
        <taxon>Euphausiidae</taxon>
        <taxon>Meganyctiphanes</taxon>
    </lineage>
</organism>
<dbReference type="Proteomes" id="UP001497623">
    <property type="component" value="Unassembled WGS sequence"/>
</dbReference>
<dbReference type="Gene3D" id="3.40.190.10">
    <property type="entry name" value="Periplasmic binding protein-like II"/>
    <property type="match status" value="1"/>
</dbReference>
<reference evidence="1 2" key="1">
    <citation type="submission" date="2024-05" db="EMBL/GenBank/DDBJ databases">
        <authorList>
            <person name="Wallberg A."/>
        </authorList>
    </citation>
    <scope>NUCLEOTIDE SEQUENCE [LARGE SCALE GENOMIC DNA]</scope>
</reference>
<sequence>QERLHLKDPFLPPLRDLQGATLTAAIMSGWGHLERDYKHNSGQILGGRQGRLWGRIADSIKVDLKVLRAPTTLSKAENGSWGGPIGFMERWEADIAVGAYSLLPERTEGMDFTNYIAVTGVPFLTKLPTPIKSA</sequence>
<dbReference type="AlphaFoldDB" id="A0AAV2RYV3"/>
<accession>A0AAV2RYV3</accession>
<evidence type="ECO:0000313" key="1">
    <source>
        <dbReference type="EMBL" id="CAL4148974.1"/>
    </source>
</evidence>
<name>A0AAV2RYV3_MEGNR</name>